<dbReference type="InterPro" id="IPR001638">
    <property type="entry name" value="Solute-binding_3/MltF_N"/>
</dbReference>
<protein>
    <submittedName>
        <fullName evidence="8">ABC transporter substrate-binding protein</fullName>
    </submittedName>
</protein>
<evidence type="ECO:0000313" key="9">
    <source>
        <dbReference type="Proteomes" id="UP001202867"/>
    </source>
</evidence>
<keyword evidence="9" id="KW-1185">Reference proteome</keyword>
<dbReference type="PROSITE" id="PS01039">
    <property type="entry name" value="SBP_BACTERIAL_3"/>
    <property type="match status" value="1"/>
</dbReference>
<reference evidence="9" key="2">
    <citation type="submission" date="2023-07" db="EMBL/GenBank/DDBJ databases">
        <title>Ancylobacter moscoviensis sp. nov., facultatively methylotrophic bacteria from activated sludge and the reclassification of Starkeya novella (Starkey 1934) Kelly et al. 2000 as Ancylobacter novellus comb. nov., Starkeya koreensis Im et al. 2006 as Ancylobacter koreensis comb.nov., Angulomicrobium tetraedrale Vasil'eva et al. 1986 as Ancylobacter tetraedralis comb. nov., Angulomicrobium amanitiforme Fritz et al. 2004 as Ancylobacter amanitiformis comb. nov. and Methylorhabdus multivorans Doronina et al. 1996 as Ancylobacter multivorans comb. nov. and emended description of the genus Ancylobacter.</title>
        <authorList>
            <person name="Doronina N."/>
            <person name="Chemodurova A."/>
            <person name="Grouzdev D."/>
            <person name="Koziaeva V."/>
            <person name="Shi W."/>
            <person name="Wu L."/>
            <person name="Kaparullina E."/>
        </authorList>
    </citation>
    <scope>NUCLEOTIDE SEQUENCE [LARGE SCALE GENOMIC DNA]</scope>
    <source>
        <strain evidence="9">Jip08</strain>
    </source>
</reference>
<dbReference type="PANTHER" id="PTHR35936:SF17">
    <property type="entry name" value="ARGININE-BINDING EXTRACELLULAR PROTEIN ARTP"/>
    <property type="match status" value="1"/>
</dbReference>
<feature type="domain" description="Ionotropic glutamate receptor C-terminal" evidence="7">
    <location>
        <begin position="40"/>
        <end position="258"/>
    </location>
</feature>
<dbReference type="Proteomes" id="UP001202867">
    <property type="component" value="Unassembled WGS sequence"/>
</dbReference>
<evidence type="ECO:0000313" key="8">
    <source>
        <dbReference type="EMBL" id="MCK0208047.1"/>
    </source>
</evidence>
<feature type="signal peptide" evidence="5">
    <location>
        <begin position="1"/>
        <end position="34"/>
    </location>
</feature>
<dbReference type="SMART" id="SM00079">
    <property type="entry name" value="PBPe"/>
    <property type="match status" value="1"/>
</dbReference>
<comment type="similarity">
    <text evidence="2 4">Belongs to the bacterial solute-binding protein 3 family.</text>
</comment>
<name>A0ABT0DL82_9HYPH</name>
<evidence type="ECO:0000256" key="1">
    <source>
        <dbReference type="ARBA" id="ARBA00004196"/>
    </source>
</evidence>
<reference evidence="8 9" key="1">
    <citation type="submission" date="2022-04" db="EMBL/GenBank/DDBJ databases">
        <authorList>
            <person name="Grouzdev D.S."/>
            <person name="Pantiukh K.S."/>
            <person name="Krutkina M.S."/>
        </authorList>
    </citation>
    <scope>NUCLEOTIDE SEQUENCE [LARGE SCALE GENOMIC DNA]</scope>
    <source>
        <strain evidence="8 9">Jip08</strain>
    </source>
</reference>
<evidence type="ECO:0000256" key="4">
    <source>
        <dbReference type="RuleBase" id="RU003744"/>
    </source>
</evidence>
<dbReference type="Gene3D" id="3.40.190.10">
    <property type="entry name" value="Periplasmic binding protein-like II"/>
    <property type="match status" value="2"/>
</dbReference>
<keyword evidence="3 5" id="KW-0732">Signal</keyword>
<dbReference type="Pfam" id="PF00497">
    <property type="entry name" value="SBP_bac_3"/>
    <property type="match status" value="1"/>
</dbReference>
<dbReference type="SMART" id="SM00062">
    <property type="entry name" value="PBPb"/>
    <property type="match status" value="1"/>
</dbReference>
<evidence type="ECO:0000259" key="7">
    <source>
        <dbReference type="SMART" id="SM00079"/>
    </source>
</evidence>
<comment type="subcellular location">
    <subcellularLocation>
        <location evidence="1">Cell envelope</location>
    </subcellularLocation>
</comment>
<organism evidence="8 9">
    <name type="scientific">Ancylobacter koreensis</name>
    <dbReference type="NCBI Taxonomy" id="266121"/>
    <lineage>
        <taxon>Bacteria</taxon>
        <taxon>Pseudomonadati</taxon>
        <taxon>Pseudomonadota</taxon>
        <taxon>Alphaproteobacteria</taxon>
        <taxon>Hyphomicrobiales</taxon>
        <taxon>Xanthobacteraceae</taxon>
        <taxon>Ancylobacter</taxon>
    </lineage>
</organism>
<dbReference type="EMBL" id="JALKCG010000002">
    <property type="protein sequence ID" value="MCK0208047.1"/>
    <property type="molecule type" value="Genomic_DNA"/>
</dbReference>
<feature type="domain" description="Solute-binding protein family 3/N-terminal" evidence="6">
    <location>
        <begin position="40"/>
        <end position="259"/>
    </location>
</feature>
<feature type="chain" id="PRO_5046545925" evidence="5">
    <location>
        <begin position="35"/>
        <end position="273"/>
    </location>
</feature>
<dbReference type="CDD" id="cd13530">
    <property type="entry name" value="PBP2_peptides_like"/>
    <property type="match status" value="1"/>
</dbReference>
<sequence>MNVAVRPLLRAVGLVVASLAIAVLATLASVRAQAAEPRMTLRVGTFADNRPWEFHENGRLSGFDVDLAKALAARLDADVNFVEMPFAQLFAALAEGRIDAAICSITITPERRRQFDFTQPYYQTSQGVAAMKHSRLRAMEDLAGRRVGTEAGSSNEQWLAQNRARYGFGPVVPSEGLDAAVRQLRAGEIDAYVGDLPALLYRLLKQTDLAVMIRLPTDDQYAIALPLNSPLTPRVDAALSELKRDGTLAAIHQRWFGMKPEPNSPVTTVLPRP</sequence>
<evidence type="ECO:0000256" key="3">
    <source>
        <dbReference type="ARBA" id="ARBA00022729"/>
    </source>
</evidence>
<evidence type="ECO:0000256" key="2">
    <source>
        <dbReference type="ARBA" id="ARBA00010333"/>
    </source>
</evidence>
<dbReference type="RefSeq" id="WP_247200037.1">
    <property type="nucleotide sequence ID" value="NZ_JALKCG010000002.1"/>
</dbReference>
<accession>A0ABT0DL82</accession>
<dbReference type="InterPro" id="IPR018313">
    <property type="entry name" value="SBP_3_CS"/>
</dbReference>
<comment type="caution">
    <text evidence="8">The sequence shown here is derived from an EMBL/GenBank/DDBJ whole genome shotgun (WGS) entry which is preliminary data.</text>
</comment>
<gene>
    <name evidence="8" type="ORF">MWN33_08390</name>
</gene>
<dbReference type="PANTHER" id="PTHR35936">
    <property type="entry name" value="MEMBRANE-BOUND LYTIC MUREIN TRANSGLYCOSYLASE F"/>
    <property type="match status" value="1"/>
</dbReference>
<dbReference type="SUPFAM" id="SSF53850">
    <property type="entry name" value="Periplasmic binding protein-like II"/>
    <property type="match status" value="1"/>
</dbReference>
<evidence type="ECO:0000259" key="6">
    <source>
        <dbReference type="SMART" id="SM00062"/>
    </source>
</evidence>
<evidence type="ECO:0000256" key="5">
    <source>
        <dbReference type="SAM" id="SignalP"/>
    </source>
</evidence>
<proteinExistence type="inferred from homology"/>
<dbReference type="InterPro" id="IPR001320">
    <property type="entry name" value="Iontro_rcpt_C"/>
</dbReference>